<evidence type="ECO:0000313" key="1">
    <source>
        <dbReference type="EMBL" id="MXO76043.1"/>
    </source>
</evidence>
<keyword evidence="2" id="KW-1185">Reference proteome</keyword>
<proteinExistence type="predicted"/>
<dbReference type="Proteomes" id="UP000439522">
    <property type="component" value="Unassembled WGS sequence"/>
</dbReference>
<dbReference type="OrthoDB" id="7432540at2"/>
<reference evidence="1 2" key="1">
    <citation type="submission" date="2019-12" db="EMBL/GenBank/DDBJ databases">
        <title>Genomic-based taxomic classification of the family Erythrobacteraceae.</title>
        <authorList>
            <person name="Xu L."/>
        </authorList>
    </citation>
    <scope>NUCLEOTIDE SEQUENCE [LARGE SCALE GENOMIC DNA]</scope>
    <source>
        <strain evidence="1 2">100921-2</strain>
    </source>
</reference>
<evidence type="ECO:0008006" key="3">
    <source>
        <dbReference type="Google" id="ProtNLM"/>
    </source>
</evidence>
<organism evidence="1 2">
    <name type="scientific">Tsuneonella aeria</name>
    <dbReference type="NCBI Taxonomy" id="1837929"/>
    <lineage>
        <taxon>Bacteria</taxon>
        <taxon>Pseudomonadati</taxon>
        <taxon>Pseudomonadota</taxon>
        <taxon>Alphaproteobacteria</taxon>
        <taxon>Sphingomonadales</taxon>
        <taxon>Erythrobacteraceae</taxon>
        <taxon>Tsuneonella</taxon>
    </lineage>
</organism>
<evidence type="ECO:0000313" key="2">
    <source>
        <dbReference type="Proteomes" id="UP000439522"/>
    </source>
</evidence>
<dbReference type="RefSeq" id="WP_160611875.1">
    <property type="nucleotide sequence ID" value="NZ_WTZA01000002.1"/>
</dbReference>
<comment type="caution">
    <text evidence="1">The sequence shown here is derived from an EMBL/GenBank/DDBJ whole genome shotgun (WGS) entry which is preliminary data.</text>
</comment>
<protein>
    <recommendedName>
        <fullName evidence="3">Lipoprotein</fullName>
    </recommendedName>
</protein>
<accession>A0A6I4TFX3</accession>
<sequence>MRPAFFLASLALGAAGCSDQNLLGEEVWTDERLAQADVGFGWNFEVESEESPSRNLDVLIHPDNSYQIEIIEYRNEAPPETLSRADGKLSPVTANRLRRSLARLRSDNAQDLFTSMPGCPERSHPTIEYYVGFEIDEKPALTVLEPQCETPETVEGRRIISEAMAVFPQVDRTKVLAGSVEL</sequence>
<dbReference type="PROSITE" id="PS51257">
    <property type="entry name" value="PROKAR_LIPOPROTEIN"/>
    <property type="match status" value="1"/>
</dbReference>
<dbReference type="AlphaFoldDB" id="A0A6I4TFX3"/>
<gene>
    <name evidence="1" type="ORF">GRI40_12540</name>
</gene>
<name>A0A6I4TFX3_9SPHN</name>
<dbReference type="EMBL" id="WTZA01000002">
    <property type="protein sequence ID" value="MXO76043.1"/>
    <property type="molecule type" value="Genomic_DNA"/>
</dbReference>